<dbReference type="OrthoDB" id="264015at2759"/>
<dbReference type="SUPFAM" id="SSF51905">
    <property type="entry name" value="FAD/NAD(P)-binding domain"/>
    <property type="match status" value="1"/>
</dbReference>
<dbReference type="EMBL" id="LJSK01000219">
    <property type="protein sequence ID" value="KPI84947.1"/>
    <property type="molecule type" value="Genomic_DNA"/>
</dbReference>
<evidence type="ECO:0000313" key="9">
    <source>
        <dbReference type="Proteomes" id="UP000038009"/>
    </source>
</evidence>
<organism evidence="8 9">
    <name type="scientific">Leptomonas seymouri</name>
    <dbReference type="NCBI Taxonomy" id="5684"/>
    <lineage>
        <taxon>Eukaryota</taxon>
        <taxon>Discoba</taxon>
        <taxon>Euglenozoa</taxon>
        <taxon>Kinetoplastea</taxon>
        <taxon>Metakinetoplastina</taxon>
        <taxon>Trypanosomatida</taxon>
        <taxon>Trypanosomatidae</taxon>
        <taxon>Leishmaniinae</taxon>
        <taxon>Leptomonas</taxon>
    </lineage>
</organism>
<evidence type="ECO:0000259" key="7">
    <source>
        <dbReference type="Pfam" id="PF01266"/>
    </source>
</evidence>
<feature type="region of interest" description="Disordered" evidence="6">
    <location>
        <begin position="318"/>
        <end position="337"/>
    </location>
</feature>
<protein>
    <submittedName>
        <fullName evidence="8">Glycerol-3-phosphate dehydrogenase-like protein</fullName>
    </submittedName>
</protein>
<dbReference type="PANTHER" id="PTHR11985:SF11">
    <property type="entry name" value="DEHYDROGENASE (FAD-DEPENDENT), PUTATIVE-RELATED"/>
    <property type="match status" value="1"/>
</dbReference>
<comment type="cofactor">
    <cofactor evidence="1">
        <name>FAD</name>
        <dbReference type="ChEBI" id="CHEBI:57692"/>
    </cofactor>
</comment>
<keyword evidence="4" id="KW-0274">FAD</keyword>
<proteinExistence type="inferred from homology"/>
<feature type="region of interest" description="Disordered" evidence="6">
    <location>
        <begin position="485"/>
        <end position="511"/>
    </location>
</feature>
<gene>
    <name evidence="8" type="ORF">ABL78_5990</name>
</gene>
<feature type="compositionally biased region" description="Low complexity" evidence="6">
    <location>
        <begin position="485"/>
        <end position="503"/>
    </location>
</feature>
<evidence type="ECO:0000256" key="3">
    <source>
        <dbReference type="ARBA" id="ARBA00022630"/>
    </source>
</evidence>
<keyword evidence="9" id="KW-1185">Reference proteome</keyword>
<dbReference type="AlphaFoldDB" id="A0A0N0P4L0"/>
<name>A0A0N0P4L0_LEPSE</name>
<feature type="domain" description="FAD dependent oxidoreductase" evidence="7">
    <location>
        <begin position="81"/>
        <end position="316"/>
    </location>
</feature>
<dbReference type="Gene3D" id="1.10.8.870">
    <property type="entry name" value="Alpha-glycerophosphate oxidase, cap domain"/>
    <property type="match status" value="1"/>
</dbReference>
<accession>A0A0N0P4L0</accession>
<dbReference type="InterPro" id="IPR006076">
    <property type="entry name" value="FAD-dep_OxRdtase"/>
</dbReference>
<comment type="similarity">
    <text evidence="2">Belongs to the FAD-dependent glycerol-3-phosphate dehydrogenase family.</text>
</comment>
<dbReference type="VEuPathDB" id="TriTrypDB:Lsey_0219_0030"/>
<evidence type="ECO:0000256" key="2">
    <source>
        <dbReference type="ARBA" id="ARBA00007330"/>
    </source>
</evidence>
<dbReference type="GO" id="GO:0004368">
    <property type="term" value="F:glycerol-3-phosphate dehydrogenase (quinone) activity"/>
    <property type="evidence" value="ECO:0007669"/>
    <property type="project" value="InterPro"/>
</dbReference>
<dbReference type="OMA" id="ETTWRNV"/>
<dbReference type="Gene3D" id="3.50.50.60">
    <property type="entry name" value="FAD/NAD(P)-binding domain"/>
    <property type="match status" value="1"/>
</dbReference>
<evidence type="ECO:0000256" key="1">
    <source>
        <dbReference type="ARBA" id="ARBA00001974"/>
    </source>
</evidence>
<reference evidence="8 9" key="1">
    <citation type="journal article" date="2015" name="PLoS Pathog.">
        <title>Leptomonas seymouri: Adaptations to the Dixenous Life Cycle Analyzed by Genome Sequencing, Transcriptome Profiling and Co-infection with Leishmania donovani.</title>
        <authorList>
            <person name="Kraeva N."/>
            <person name="Butenko A."/>
            <person name="Hlavacova J."/>
            <person name="Kostygov A."/>
            <person name="Myskova J."/>
            <person name="Grybchuk D."/>
            <person name="Lestinova T."/>
            <person name="Votypka J."/>
            <person name="Volf P."/>
            <person name="Opperdoes F."/>
            <person name="Flegontov P."/>
            <person name="Lukes J."/>
            <person name="Yurchenko V."/>
        </authorList>
    </citation>
    <scope>NUCLEOTIDE SEQUENCE [LARGE SCALE GENOMIC DNA]</scope>
    <source>
        <strain evidence="8 9">ATCC 30220</strain>
    </source>
</reference>
<dbReference type="InterPro" id="IPR036188">
    <property type="entry name" value="FAD/NAD-bd_sf"/>
</dbReference>
<dbReference type="GO" id="GO:0005739">
    <property type="term" value="C:mitochondrion"/>
    <property type="evidence" value="ECO:0007669"/>
    <property type="project" value="TreeGrafter"/>
</dbReference>
<keyword evidence="5" id="KW-0560">Oxidoreductase</keyword>
<sequence length="842" mass="89689">MSRKSRRLHVRLARVAAITAGAAFIYQRWQLRSFGVHPASAYHSSSPLSGSAALETAERASTARSRRWSSLQSSSPSEPFDVLVVGGGLTGLYTAVDAAQRGLRVALVDAGDIGGGETTSHMPTVSPGAFPYVQRAIRQRDADWLRAAVTLMEEETTWRNVAAPCVMAPDTLSRRACTRLTRIWNCFNRGEEVLVNGGPDVGVTPRKASTLLPALHTSEMLEYVCAAVLSTALSVFCGPMLPVSILSTSAVVRCLPALSANASSASECRTVRVKGGIVTGNMSIESHTAAVALASTAEQLGVVLCTYAPVVRIQEGSHNSTDKKFGGDAQEQKRQHRRTPWWFGRSVEQPSAGGPSAILIAHVRDALASDSAVDQSSHAVPPSMRMSFLSRWMGLSDNKSVFSAAAPLFESHKRGTHPLEATTSPSSSTVVYARSIVNCSGCSVDAVKELFDGNARDTVPAAFAGYLMYSYLVVPADAVYATTSAAPTSGGSSDATDGGNASGTSHAVHSPLSLSQSTRATGLHFSSPRLSFASAMVLPWWDRCVLLGPSISPTLRQRSSEDVESSPQTSFDAFATGADGASASTVDGAYAIQSRDGYWTQQERIVSILASCGVSVDTSRLLSCVSHVVPYMKSPKEVPFQSELLSKGYALRFSSVPVQESEGEQTQAVNCCSPSQTESSQGEGEAYRDVALLHVYGGSPVLARRIAEDAVNALVHHPSVFDAERLQQLYRCRTRRLQLTMPPSLLNDAAAPSSSHPTPDKNAMLRLQSLILDGYVERLVDVVARRTHVAYTSPEDAMQALPSIAMAMSVLKGWPKERTEAEVEAARRLIVSVAVAAPAAAS</sequence>
<feature type="compositionally biased region" description="Basic and acidic residues" evidence="6">
    <location>
        <begin position="320"/>
        <end position="333"/>
    </location>
</feature>
<evidence type="ECO:0000256" key="6">
    <source>
        <dbReference type="SAM" id="MobiDB-lite"/>
    </source>
</evidence>
<keyword evidence="3" id="KW-0285">Flavoprotein</keyword>
<dbReference type="PANTHER" id="PTHR11985">
    <property type="entry name" value="GLYCEROL-3-PHOSPHATE DEHYDROGENASE"/>
    <property type="match status" value="1"/>
</dbReference>
<evidence type="ECO:0000256" key="4">
    <source>
        <dbReference type="ARBA" id="ARBA00022827"/>
    </source>
</evidence>
<evidence type="ECO:0000313" key="8">
    <source>
        <dbReference type="EMBL" id="KPI84947.1"/>
    </source>
</evidence>
<dbReference type="Pfam" id="PF01266">
    <property type="entry name" value="DAO"/>
    <property type="match status" value="1"/>
</dbReference>
<evidence type="ECO:0000256" key="5">
    <source>
        <dbReference type="ARBA" id="ARBA00023002"/>
    </source>
</evidence>
<dbReference type="Proteomes" id="UP000038009">
    <property type="component" value="Unassembled WGS sequence"/>
</dbReference>
<dbReference type="GO" id="GO:0006072">
    <property type="term" value="P:glycerol-3-phosphate metabolic process"/>
    <property type="evidence" value="ECO:0007669"/>
    <property type="project" value="InterPro"/>
</dbReference>
<comment type="caution">
    <text evidence="8">The sequence shown here is derived from an EMBL/GenBank/DDBJ whole genome shotgun (WGS) entry which is preliminary data.</text>
</comment>
<dbReference type="InterPro" id="IPR000447">
    <property type="entry name" value="G3P_DH_FAD-dep"/>
</dbReference>
<dbReference type="InterPro" id="IPR038299">
    <property type="entry name" value="DAO_C_sf"/>
</dbReference>